<dbReference type="EMBL" id="CAQQ02159903">
    <property type="status" value="NOT_ANNOTATED_CDS"/>
    <property type="molecule type" value="Genomic_DNA"/>
</dbReference>
<name>T1GD50_MEGSC</name>
<dbReference type="GO" id="GO:0005634">
    <property type="term" value="C:nucleus"/>
    <property type="evidence" value="ECO:0007669"/>
    <property type="project" value="TreeGrafter"/>
</dbReference>
<proteinExistence type="inferred from homology"/>
<reference evidence="4" key="1">
    <citation type="submission" date="2013-02" db="EMBL/GenBank/DDBJ databases">
        <authorList>
            <person name="Hughes D."/>
        </authorList>
    </citation>
    <scope>NUCLEOTIDE SEQUENCE</scope>
    <source>
        <strain>Durham</strain>
        <strain evidence="4">NC isolate 2 -- Noor lab</strain>
    </source>
</reference>
<dbReference type="OMA" id="VVTRKKW"/>
<sequence length="239" mass="27791">MDHCKQEKERKTKIIKENLSNVVPGEDDHDFDLENFKKRLESIRKELSSSKFFENLIEKLISLPKSYENILCLGLGRISSCHIALHQLSLLLELKTALRTNSVTVFDPVFSKQEKEILNSLECKVPEENMEGKYNISEGTLAYFPHCPHELTDAFLSENFTKEKLLKIVLLCNSFERFTTSEPSRIIEERAPFIGKIVDFSNIFEIENNYKFEDVFNDTAIHSFLEDKLPEEGTDFWDK</sequence>
<dbReference type="Pfam" id="PF07985">
    <property type="entry name" value="SRR1"/>
    <property type="match status" value="1"/>
</dbReference>
<evidence type="ECO:0000313" key="3">
    <source>
        <dbReference type="EnsemblMetazoa" id="MESCA001231-PA"/>
    </source>
</evidence>
<dbReference type="InterPro" id="IPR012942">
    <property type="entry name" value="SRR1-like"/>
</dbReference>
<evidence type="ECO:0000313" key="4">
    <source>
        <dbReference type="Proteomes" id="UP000015102"/>
    </source>
</evidence>
<dbReference type="PANTHER" id="PTHR28626">
    <property type="entry name" value="SRR1-LIKE PROTEIN"/>
    <property type="match status" value="1"/>
</dbReference>
<dbReference type="InterPro" id="IPR040044">
    <property type="entry name" value="SRR1L"/>
</dbReference>
<reference evidence="3" key="2">
    <citation type="submission" date="2015-06" db="UniProtKB">
        <authorList>
            <consortium name="EnsemblMetazoa"/>
        </authorList>
    </citation>
    <scope>IDENTIFICATION</scope>
</reference>
<dbReference type="EnsemblMetazoa" id="MESCA001231-RA">
    <property type="protein sequence ID" value="MESCA001231-PA"/>
    <property type="gene ID" value="MESCA001231"/>
</dbReference>
<keyword evidence="4" id="KW-1185">Reference proteome</keyword>
<evidence type="ECO:0000256" key="1">
    <source>
        <dbReference type="ARBA" id="ARBA00009856"/>
    </source>
</evidence>
<organism evidence="3 4">
    <name type="scientific">Megaselia scalaris</name>
    <name type="common">Humpbacked fly</name>
    <name type="synonym">Phora scalaris</name>
    <dbReference type="NCBI Taxonomy" id="36166"/>
    <lineage>
        <taxon>Eukaryota</taxon>
        <taxon>Metazoa</taxon>
        <taxon>Ecdysozoa</taxon>
        <taxon>Arthropoda</taxon>
        <taxon>Hexapoda</taxon>
        <taxon>Insecta</taxon>
        <taxon>Pterygota</taxon>
        <taxon>Neoptera</taxon>
        <taxon>Endopterygota</taxon>
        <taxon>Diptera</taxon>
        <taxon>Brachycera</taxon>
        <taxon>Muscomorpha</taxon>
        <taxon>Platypezoidea</taxon>
        <taxon>Phoridae</taxon>
        <taxon>Megaseliini</taxon>
        <taxon>Megaselia</taxon>
    </lineage>
</organism>
<dbReference type="PANTHER" id="PTHR28626:SF3">
    <property type="entry name" value="SRR1-LIKE PROTEIN"/>
    <property type="match status" value="1"/>
</dbReference>
<protein>
    <recommendedName>
        <fullName evidence="2">SRR1-like domain-containing protein</fullName>
    </recommendedName>
</protein>
<dbReference type="HOGENOM" id="CLU_1134129_0_0_1"/>
<accession>T1GD50</accession>
<dbReference type="Proteomes" id="UP000015102">
    <property type="component" value="Unassembled WGS sequence"/>
</dbReference>
<dbReference type="AlphaFoldDB" id="T1GD50"/>
<feature type="domain" description="SRR1-like" evidence="2">
    <location>
        <begin position="64"/>
        <end position="222"/>
    </location>
</feature>
<dbReference type="GO" id="GO:0005737">
    <property type="term" value="C:cytoplasm"/>
    <property type="evidence" value="ECO:0007669"/>
    <property type="project" value="TreeGrafter"/>
</dbReference>
<comment type="similarity">
    <text evidence="1">Belongs to the SRR1 family.</text>
</comment>
<evidence type="ECO:0000259" key="2">
    <source>
        <dbReference type="Pfam" id="PF07985"/>
    </source>
</evidence>